<organism evidence="1">
    <name type="scientific">marine metagenome</name>
    <dbReference type="NCBI Taxonomy" id="408172"/>
    <lineage>
        <taxon>unclassified sequences</taxon>
        <taxon>metagenomes</taxon>
        <taxon>ecological metagenomes</taxon>
    </lineage>
</organism>
<evidence type="ECO:0000313" key="1">
    <source>
        <dbReference type="EMBL" id="SVE42137.1"/>
    </source>
</evidence>
<dbReference type="EMBL" id="UINC01216126">
    <property type="protein sequence ID" value="SVE42137.1"/>
    <property type="molecule type" value="Genomic_DNA"/>
</dbReference>
<feature type="non-terminal residue" evidence="1">
    <location>
        <position position="1"/>
    </location>
</feature>
<name>A0A383DCC9_9ZZZZ</name>
<accession>A0A383DCC9</accession>
<feature type="non-terminal residue" evidence="1">
    <location>
        <position position="23"/>
    </location>
</feature>
<reference evidence="1" key="1">
    <citation type="submission" date="2018-05" db="EMBL/GenBank/DDBJ databases">
        <authorList>
            <person name="Lanie J.A."/>
            <person name="Ng W.-L."/>
            <person name="Kazmierczak K.M."/>
            <person name="Andrzejewski T.M."/>
            <person name="Davidsen T.M."/>
            <person name="Wayne K.J."/>
            <person name="Tettelin H."/>
            <person name="Glass J.I."/>
            <person name="Rusch D."/>
            <person name="Podicherti R."/>
            <person name="Tsui H.-C.T."/>
            <person name="Winkler M.E."/>
        </authorList>
    </citation>
    <scope>NUCLEOTIDE SEQUENCE</scope>
</reference>
<proteinExistence type="predicted"/>
<dbReference type="AlphaFoldDB" id="A0A383DCC9"/>
<sequence>CRKIWIASSSCWINVRESGLRGN</sequence>
<protein>
    <submittedName>
        <fullName evidence="1">Uncharacterized protein</fullName>
    </submittedName>
</protein>
<gene>
    <name evidence="1" type="ORF">METZ01_LOCUS494991</name>
</gene>